<dbReference type="Gene3D" id="1.25.40.10">
    <property type="entry name" value="Tetratricopeptide repeat domain"/>
    <property type="match status" value="2"/>
</dbReference>
<name>A0A2W5NHP3_9SPHN</name>
<dbReference type="SUPFAM" id="SSF48452">
    <property type="entry name" value="TPR-like"/>
    <property type="match status" value="1"/>
</dbReference>
<protein>
    <submittedName>
        <fullName evidence="2">Tetratricopeptide repeat protein</fullName>
    </submittedName>
</protein>
<evidence type="ECO:0000313" key="3">
    <source>
        <dbReference type="Proteomes" id="UP000249082"/>
    </source>
</evidence>
<proteinExistence type="predicted"/>
<dbReference type="SMART" id="SM00028">
    <property type="entry name" value="TPR"/>
    <property type="match status" value="2"/>
</dbReference>
<organism evidence="2 3">
    <name type="scientific">Novosphingobium pentaromativorans</name>
    <dbReference type="NCBI Taxonomy" id="205844"/>
    <lineage>
        <taxon>Bacteria</taxon>
        <taxon>Pseudomonadati</taxon>
        <taxon>Pseudomonadota</taxon>
        <taxon>Alphaproteobacteria</taxon>
        <taxon>Sphingomonadales</taxon>
        <taxon>Sphingomonadaceae</taxon>
        <taxon>Novosphingobium</taxon>
    </lineage>
</organism>
<dbReference type="Pfam" id="PF13432">
    <property type="entry name" value="TPR_16"/>
    <property type="match status" value="1"/>
</dbReference>
<dbReference type="EMBL" id="QFPX01000022">
    <property type="protein sequence ID" value="PZQ51988.1"/>
    <property type="molecule type" value="Genomic_DNA"/>
</dbReference>
<reference evidence="2 3" key="1">
    <citation type="submission" date="2017-08" db="EMBL/GenBank/DDBJ databases">
        <title>Infants hospitalized years apart are colonized by the same room-sourced microbial strains.</title>
        <authorList>
            <person name="Brooks B."/>
            <person name="Olm M.R."/>
            <person name="Firek B.A."/>
            <person name="Baker R."/>
            <person name="Thomas B.C."/>
            <person name="Morowitz M.J."/>
            <person name="Banfield J.F."/>
        </authorList>
    </citation>
    <scope>NUCLEOTIDE SEQUENCE [LARGE SCALE GENOMIC DNA]</scope>
    <source>
        <strain evidence="2">S2_005_002_R2_33</strain>
    </source>
</reference>
<dbReference type="AlphaFoldDB" id="A0A2W5NHP3"/>
<accession>A0A2W5NHP3</accession>
<dbReference type="InterPro" id="IPR011990">
    <property type="entry name" value="TPR-like_helical_dom_sf"/>
</dbReference>
<feature type="repeat" description="TPR" evidence="1">
    <location>
        <begin position="82"/>
        <end position="115"/>
    </location>
</feature>
<dbReference type="InterPro" id="IPR019734">
    <property type="entry name" value="TPR_rpt"/>
</dbReference>
<comment type="caution">
    <text evidence="2">The sequence shown here is derived from an EMBL/GenBank/DDBJ whole genome shotgun (WGS) entry which is preliminary data.</text>
</comment>
<sequence length="207" mass="21717">MAAEALGAEASGSTRQLYLVLIQQARKDGRQRAALAFLDDFDRQYPGDRESRILRINCLLDLGQTDQAAAALAQIPASDRSAEAQAVRGHVLAAQESWQAAAEQYRAALRTSPADPLASNALGYALLRGGEAAQAVEALKAARDLAPGNEVVRNNLALALTVAGRRGEADALLATLRDASARAALHAQIDEQAALFAAPPATALRGN</sequence>
<gene>
    <name evidence="2" type="ORF">DI555_19920</name>
</gene>
<evidence type="ECO:0000256" key="1">
    <source>
        <dbReference type="PROSITE-ProRule" id="PRU00339"/>
    </source>
</evidence>
<dbReference type="PROSITE" id="PS50005">
    <property type="entry name" value="TPR"/>
    <property type="match status" value="1"/>
</dbReference>
<evidence type="ECO:0000313" key="2">
    <source>
        <dbReference type="EMBL" id="PZQ51988.1"/>
    </source>
</evidence>
<keyword evidence="1" id="KW-0802">TPR repeat</keyword>
<dbReference type="Proteomes" id="UP000249082">
    <property type="component" value="Unassembled WGS sequence"/>
</dbReference>